<dbReference type="Pfam" id="PF17921">
    <property type="entry name" value="Integrase_H2C2"/>
    <property type="match status" value="1"/>
</dbReference>
<dbReference type="InterPro" id="IPR001995">
    <property type="entry name" value="Peptidase_A2_cat"/>
</dbReference>
<dbReference type="PANTHER" id="PTHR37984:SF5">
    <property type="entry name" value="PROTEIN NYNRIN-LIKE"/>
    <property type="match status" value="1"/>
</dbReference>
<evidence type="ECO:0000313" key="11">
    <source>
        <dbReference type="Proteomes" id="UP000230423"/>
    </source>
</evidence>
<feature type="region of interest" description="Disordered" evidence="8">
    <location>
        <begin position="1"/>
        <end position="26"/>
    </location>
</feature>
<dbReference type="Pfam" id="PF17917">
    <property type="entry name" value="RT_RNaseH"/>
    <property type="match status" value="1"/>
</dbReference>
<evidence type="ECO:0000256" key="1">
    <source>
        <dbReference type="ARBA" id="ARBA00012493"/>
    </source>
</evidence>
<evidence type="ECO:0000256" key="6">
    <source>
        <dbReference type="ARBA" id="ARBA00022801"/>
    </source>
</evidence>
<keyword evidence="7" id="KW-0695">RNA-directed DNA polymerase</keyword>
<name>A0A2G9V3G0_TELCI</name>
<dbReference type="FunFam" id="1.10.340.70:FF:000003">
    <property type="entry name" value="Protein CBG25708"/>
    <property type="match status" value="1"/>
</dbReference>
<dbReference type="Gene3D" id="3.10.10.10">
    <property type="entry name" value="HIV Type 1 Reverse Transcriptase, subunit A, domain 1"/>
    <property type="match status" value="1"/>
</dbReference>
<dbReference type="InterPro" id="IPR043502">
    <property type="entry name" value="DNA/RNA_pol_sf"/>
</dbReference>
<keyword evidence="3" id="KW-0548">Nucleotidyltransferase</keyword>
<feature type="domain" description="Peptidase A2" evidence="9">
    <location>
        <begin position="353"/>
        <end position="387"/>
    </location>
</feature>
<dbReference type="PANTHER" id="PTHR37984">
    <property type="entry name" value="PROTEIN CBG26694"/>
    <property type="match status" value="1"/>
</dbReference>
<dbReference type="AlphaFoldDB" id="A0A2G9V3G0"/>
<dbReference type="InterPro" id="IPR041588">
    <property type="entry name" value="Integrase_H2C2"/>
</dbReference>
<dbReference type="EMBL" id="KZ345021">
    <property type="protein sequence ID" value="PIO76936.1"/>
    <property type="molecule type" value="Genomic_DNA"/>
</dbReference>
<dbReference type="GO" id="GO:0006508">
    <property type="term" value="P:proteolysis"/>
    <property type="evidence" value="ECO:0007669"/>
    <property type="project" value="InterPro"/>
</dbReference>
<protein>
    <recommendedName>
        <fullName evidence="1">RNA-directed DNA polymerase</fullName>
        <ecNumber evidence="1">2.7.7.49</ecNumber>
    </recommendedName>
</protein>
<evidence type="ECO:0000256" key="8">
    <source>
        <dbReference type="SAM" id="MobiDB-lite"/>
    </source>
</evidence>
<dbReference type="Pfam" id="PF13975">
    <property type="entry name" value="gag-asp_proteas"/>
    <property type="match status" value="1"/>
</dbReference>
<dbReference type="InterPro" id="IPR050951">
    <property type="entry name" value="Retrovirus_Pol_polyprotein"/>
</dbReference>
<feature type="compositionally biased region" description="Pro residues" evidence="8">
    <location>
        <begin position="272"/>
        <end position="284"/>
    </location>
</feature>
<evidence type="ECO:0000259" key="9">
    <source>
        <dbReference type="PROSITE" id="PS50175"/>
    </source>
</evidence>
<dbReference type="SUPFAM" id="SSF50630">
    <property type="entry name" value="Acid proteases"/>
    <property type="match status" value="1"/>
</dbReference>
<keyword evidence="2" id="KW-0808">Transferase</keyword>
<gene>
    <name evidence="10" type="ORF">TELCIR_00986</name>
</gene>
<dbReference type="InterPro" id="IPR021109">
    <property type="entry name" value="Peptidase_aspartic_dom_sf"/>
</dbReference>
<dbReference type="InterPro" id="IPR055510">
    <property type="entry name" value="DUF7083"/>
</dbReference>
<dbReference type="GO" id="GO:0004190">
    <property type="term" value="F:aspartic-type endopeptidase activity"/>
    <property type="evidence" value="ECO:0007669"/>
    <property type="project" value="InterPro"/>
</dbReference>
<dbReference type="Gene3D" id="1.10.340.70">
    <property type="match status" value="1"/>
</dbReference>
<feature type="compositionally biased region" description="Polar residues" evidence="8">
    <location>
        <begin position="298"/>
        <end position="310"/>
    </location>
</feature>
<dbReference type="InterPro" id="IPR041373">
    <property type="entry name" value="RT_RNaseH"/>
</dbReference>
<reference evidence="10 11" key="1">
    <citation type="submission" date="2015-09" db="EMBL/GenBank/DDBJ databases">
        <title>Draft genome of the parasitic nematode Teladorsagia circumcincta isolate WARC Sus (inbred).</title>
        <authorList>
            <person name="Mitreva M."/>
        </authorList>
    </citation>
    <scope>NUCLEOTIDE SEQUENCE [LARGE SCALE GENOMIC DNA]</scope>
    <source>
        <strain evidence="10 11">S</strain>
    </source>
</reference>
<sequence length="945" mass="106853">MASNKYSSTARLPRDTTTGDQDHDFKDHAAIAGPEDAPFKDLLQMMATQQKLLVDLLQKMATPTVESQETVFDRVSRRIEKFSYDADQDDCFDLWFKRHKDVFEVDCQGMDEATKTRLLVAALDAATHTRFTRHNLPKEPGELNWTDTLATLKTLFGTKKSLFRRRFECFRMNFSPNEDIDNFVNLLKANFKDIRQETLECLALVFAFQAPELADYRVRFLRKLDEDEKITVDDLVKEYHAWKSVKDDSRIVEAANSLGICTVQKRKKHRSPPPTKPRLPPSPCPICQQQHWKKDCPQNRNATSAAQESRTAPRRRTKQSSPRTWYQRAIGRSGDVQKCLEVHINGHPTCLQLDTGADVTIISRPTLMQLGSPRLQKTSDVFKGANGLPLPIHGKFNAAFVVVDNQGKAHPGQGVCYVSDDNDLLGITWIEQIQDFNSVLKRFNIQKVQTLNYDAIRDQAIAKLKHHFADVFKPELGCCTKAKATLYLKLDAHPVFIKKRPVPYATVPLLDAEIDRLVAQNVISAVDQSQWAAPIVVLHRHPLPTAEDVFTKLNGGTVFSQIDFADAYPQCHFVMTQLTYLGNVITAAGRRPDPKKIDAIIQMPKPKDAAQEVLASDLLLTHYNPNLPIVIAADASDYGIGAVISHRYQDGNEKAVYHASRSLTAAEKNYGQIEKEGLALIYAVRKFHRYIYGRHFTLLTDHKPLLAIFGSKKGVPAYSANRLQRWRLTLLAYDFSIEYRNTTSFGQADALSRLISAQSPPEEDVIIAKIAGDVNAIFHDNVSRLPVTAKDVARATAEDDCLRQVLDHVVHNNWPKKPSPTVANYAHLRNDLSTQQGCLLFGSRIIIPPSLRPIVVRMLHEGHPGMNRMKALARSYVFWTKINDDLEKFVHNCADCQEAAKSLVKKHALFVVPPRRAMEPDPYRLRRPNGRNLVLSGRRRFLQMA</sequence>
<feature type="compositionally biased region" description="Polar residues" evidence="8">
    <location>
        <begin position="1"/>
        <end position="19"/>
    </location>
</feature>
<keyword evidence="6" id="KW-0378">Hydrolase</keyword>
<dbReference type="Proteomes" id="UP000230423">
    <property type="component" value="Unassembled WGS sequence"/>
</dbReference>
<dbReference type="CDD" id="cd09274">
    <property type="entry name" value="RNase_HI_RT_Ty3"/>
    <property type="match status" value="1"/>
</dbReference>
<evidence type="ECO:0000256" key="4">
    <source>
        <dbReference type="ARBA" id="ARBA00022722"/>
    </source>
</evidence>
<keyword evidence="4" id="KW-0540">Nuclease</keyword>
<accession>A0A2G9V3G0</accession>
<keyword evidence="11" id="KW-1185">Reference proteome</keyword>
<dbReference type="PROSITE" id="PS50175">
    <property type="entry name" value="ASP_PROT_RETROV"/>
    <property type="match status" value="1"/>
</dbReference>
<proteinExistence type="predicted"/>
<organism evidence="10 11">
    <name type="scientific">Teladorsagia circumcincta</name>
    <name type="common">Brown stomach worm</name>
    <name type="synonym">Ostertagia circumcincta</name>
    <dbReference type="NCBI Taxonomy" id="45464"/>
    <lineage>
        <taxon>Eukaryota</taxon>
        <taxon>Metazoa</taxon>
        <taxon>Ecdysozoa</taxon>
        <taxon>Nematoda</taxon>
        <taxon>Chromadorea</taxon>
        <taxon>Rhabditida</taxon>
        <taxon>Rhabditina</taxon>
        <taxon>Rhabditomorpha</taxon>
        <taxon>Strongyloidea</taxon>
        <taxon>Trichostrongylidae</taxon>
        <taxon>Teladorsagia</taxon>
    </lineage>
</organism>
<dbReference type="GO" id="GO:0004519">
    <property type="term" value="F:endonuclease activity"/>
    <property type="evidence" value="ECO:0007669"/>
    <property type="project" value="UniProtKB-KW"/>
</dbReference>
<evidence type="ECO:0000256" key="2">
    <source>
        <dbReference type="ARBA" id="ARBA00022679"/>
    </source>
</evidence>
<dbReference type="EC" id="2.7.7.49" evidence="1"/>
<evidence type="ECO:0000256" key="7">
    <source>
        <dbReference type="ARBA" id="ARBA00022918"/>
    </source>
</evidence>
<dbReference type="Pfam" id="PF23309">
    <property type="entry name" value="DUF7083"/>
    <property type="match status" value="1"/>
</dbReference>
<evidence type="ECO:0000256" key="3">
    <source>
        <dbReference type="ARBA" id="ARBA00022695"/>
    </source>
</evidence>
<feature type="region of interest" description="Disordered" evidence="8">
    <location>
        <begin position="263"/>
        <end position="325"/>
    </location>
</feature>
<dbReference type="SUPFAM" id="SSF56672">
    <property type="entry name" value="DNA/RNA polymerases"/>
    <property type="match status" value="1"/>
</dbReference>
<keyword evidence="5" id="KW-0255">Endonuclease</keyword>
<evidence type="ECO:0000313" key="10">
    <source>
        <dbReference type="EMBL" id="PIO76936.1"/>
    </source>
</evidence>
<dbReference type="GO" id="GO:0003964">
    <property type="term" value="F:RNA-directed DNA polymerase activity"/>
    <property type="evidence" value="ECO:0007669"/>
    <property type="project" value="UniProtKB-KW"/>
</dbReference>
<dbReference type="Gene3D" id="2.40.70.10">
    <property type="entry name" value="Acid Proteases"/>
    <property type="match status" value="1"/>
</dbReference>
<dbReference type="OrthoDB" id="5830452at2759"/>
<evidence type="ECO:0000256" key="5">
    <source>
        <dbReference type="ARBA" id="ARBA00022759"/>
    </source>
</evidence>